<protein>
    <submittedName>
        <fullName evidence="1">Uncharacterized protein</fullName>
    </submittedName>
</protein>
<evidence type="ECO:0000313" key="1">
    <source>
        <dbReference type="EMBL" id="AYV82563.1"/>
    </source>
</evidence>
<reference evidence="1" key="1">
    <citation type="submission" date="2018-10" db="EMBL/GenBank/DDBJ databases">
        <title>Hidden diversity of soil giant viruses.</title>
        <authorList>
            <person name="Schulz F."/>
            <person name="Alteio L."/>
            <person name="Goudeau D."/>
            <person name="Ryan E.M."/>
            <person name="Malmstrom R.R."/>
            <person name="Blanchard J."/>
            <person name="Woyke T."/>
        </authorList>
    </citation>
    <scope>NUCLEOTIDE SEQUENCE</scope>
    <source>
        <strain evidence="1">HYV1</strain>
    </source>
</reference>
<dbReference type="EMBL" id="MK072383">
    <property type="protein sequence ID" value="AYV82563.1"/>
    <property type="molecule type" value="Genomic_DNA"/>
</dbReference>
<name>A0A3G5A9Q8_9VIRU</name>
<accession>A0A3G5A9Q8</accession>
<gene>
    <name evidence="1" type="ORF">Hyperionvirus1_142</name>
</gene>
<organism evidence="1">
    <name type="scientific">Hyperionvirus sp</name>
    <dbReference type="NCBI Taxonomy" id="2487770"/>
    <lineage>
        <taxon>Viruses</taxon>
        <taxon>Varidnaviria</taxon>
        <taxon>Bamfordvirae</taxon>
        <taxon>Nucleocytoviricota</taxon>
        <taxon>Megaviricetes</taxon>
        <taxon>Imitervirales</taxon>
        <taxon>Mimiviridae</taxon>
        <taxon>Klosneuvirinae</taxon>
    </lineage>
</organism>
<proteinExistence type="predicted"/>
<sequence length="41" mass="4906">MCAFHKYYISIFHDQKDELIFDDSFKLQMLYMAIGAVVMNK</sequence>